<dbReference type="PANTHER" id="PTHR14212">
    <property type="entry name" value="U4/U6-ASSOCIATED RNA SPLICING FACTOR-RELATED"/>
    <property type="match status" value="1"/>
</dbReference>
<name>B9SGG7_RICCO</name>
<protein>
    <recommendedName>
        <fullName evidence="2">Small nuclear ribonucleoprotein Prp3 C-terminal domain-containing protein</fullName>
    </recommendedName>
</protein>
<dbReference type="eggNOG" id="KOG2769">
    <property type="taxonomic scope" value="Eukaryota"/>
</dbReference>
<feature type="compositionally biased region" description="Acidic residues" evidence="1">
    <location>
        <begin position="30"/>
        <end position="46"/>
    </location>
</feature>
<dbReference type="CDD" id="cd24162">
    <property type="entry name" value="Prp3_C"/>
    <property type="match status" value="1"/>
</dbReference>
<dbReference type="GO" id="GO:0000398">
    <property type="term" value="P:mRNA splicing, via spliceosome"/>
    <property type="evidence" value="ECO:0007669"/>
    <property type="project" value="InterPro"/>
</dbReference>
<organism evidence="3 4">
    <name type="scientific">Ricinus communis</name>
    <name type="common">Castor bean</name>
    <dbReference type="NCBI Taxonomy" id="3988"/>
    <lineage>
        <taxon>Eukaryota</taxon>
        <taxon>Viridiplantae</taxon>
        <taxon>Streptophyta</taxon>
        <taxon>Embryophyta</taxon>
        <taxon>Tracheophyta</taxon>
        <taxon>Spermatophyta</taxon>
        <taxon>Magnoliopsida</taxon>
        <taxon>eudicotyledons</taxon>
        <taxon>Gunneridae</taxon>
        <taxon>Pentapetalae</taxon>
        <taxon>rosids</taxon>
        <taxon>fabids</taxon>
        <taxon>Malpighiales</taxon>
        <taxon>Euphorbiaceae</taxon>
        <taxon>Acalyphoideae</taxon>
        <taxon>Acalypheae</taxon>
        <taxon>Ricinus</taxon>
    </lineage>
</organism>
<feature type="domain" description="Small nuclear ribonucleoprotein Prp3 C-terminal" evidence="2">
    <location>
        <begin position="1"/>
        <end position="95"/>
    </location>
</feature>
<proteinExistence type="predicted"/>
<sequence>MNVAVVEGGSKSIKRYGKLMLRRINWAEAVDEEEEEEEEEDDDENEEKPVNKCMLVWQGGVAKSSFNKFSVYECVTEAAARRVFADADIAHYWDLSVNFSDD</sequence>
<dbReference type="AlphaFoldDB" id="B9SGG7"/>
<reference evidence="4" key="1">
    <citation type="journal article" date="2010" name="Nat. Biotechnol.">
        <title>Draft genome sequence of the oilseed species Ricinus communis.</title>
        <authorList>
            <person name="Chan A.P."/>
            <person name="Crabtree J."/>
            <person name="Zhao Q."/>
            <person name="Lorenzi H."/>
            <person name="Orvis J."/>
            <person name="Puiu D."/>
            <person name="Melake-Berhan A."/>
            <person name="Jones K.M."/>
            <person name="Redman J."/>
            <person name="Chen G."/>
            <person name="Cahoon E.B."/>
            <person name="Gedil M."/>
            <person name="Stanke M."/>
            <person name="Haas B.J."/>
            <person name="Wortman J.R."/>
            <person name="Fraser-Liggett C.M."/>
            <person name="Ravel J."/>
            <person name="Rabinowicz P.D."/>
        </authorList>
    </citation>
    <scope>NUCLEOTIDE SEQUENCE [LARGE SCALE GENOMIC DNA]</scope>
    <source>
        <strain evidence="4">cv. Hale</strain>
    </source>
</reference>
<dbReference type="Proteomes" id="UP000008311">
    <property type="component" value="Unassembled WGS sequence"/>
</dbReference>
<evidence type="ECO:0000313" key="4">
    <source>
        <dbReference type="Proteomes" id="UP000008311"/>
    </source>
</evidence>
<dbReference type="STRING" id="3988.B9SGG7"/>
<dbReference type="InParanoid" id="B9SGG7"/>
<gene>
    <name evidence="3" type="ORF">RCOM_0745870</name>
</gene>
<evidence type="ECO:0000256" key="1">
    <source>
        <dbReference type="SAM" id="MobiDB-lite"/>
    </source>
</evidence>
<evidence type="ECO:0000259" key="2">
    <source>
        <dbReference type="Pfam" id="PF06544"/>
    </source>
</evidence>
<dbReference type="EMBL" id="EQ973952">
    <property type="protein sequence ID" value="EEF37333.1"/>
    <property type="molecule type" value="Genomic_DNA"/>
</dbReference>
<keyword evidence="4" id="KW-1185">Reference proteome</keyword>
<feature type="region of interest" description="Disordered" evidence="1">
    <location>
        <begin position="30"/>
        <end position="49"/>
    </location>
</feature>
<dbReference type="PANTHER" id="PTHR14212:SF0">
    <property type="entry name" value="U4_U6 SMALL NUCLEAR RIBONUCLEOPROTEIN PRP3"/>
    <property type="match status" value="1"/>
</dbReference>
<dbReference type="InterPro" id="IPR027104">
    <property type="entry name" value="Prp3"/>
</dbReference>
<evidence type="ECO:0000313" key="3">
    <source>
        <dbReference type="EMBL" id="EEF37333.1"/>
    </source>
</evidence>
<accession>B9SGG7</accession>
<dbReference type="InterPro" id="IPR010541">
    <property type="entry name" value="Prp3_C"/>
</dbReference>
<dbReference type="GO" id="GO:0046540">
    <property type="term" value="C:U4/U6 x U5 tri-snRNP complex"/>
    <property type="evidence" value="ECO:0007669"/>
    <property type="project" value="InterPro"/>
</dbReference>
<dbReference type="Pfam" id="PF06544">
    <property type="entry name" value="Prp3_C"/>
    <property type="match status" value="1"/>
</dbReference>